<dbReference type="SUPFAM" id="SSF52172">
    <property type="entry name" value="CheY-like"/>
    <property type="match status" value="1"/>
</dbReference>
<sequence length="403" mass="44854">MLRGLVICPDSELAERLEQALSETGQIVLVRDLDRYPTELEFMRFARAHAPQVVFLSTESLPKATEIIRLVDREFPGLQLVAVHRSTDAEVLLDIMRAGVREFLSLPFANQAIYDTLARVEAVAQKRPAAVNATDQLFAFLPSKQGVGTSTVALNAAVALSRNPETGVLLLDMDLTSGIIGFMLKLNNAHSVVEAAENALTLDESLWPQLVTRVGQMDVLHSGRLNPDFRIESSQVRHLLEFARRHYRAICVDLSGNLERYSLEIMHEAKRIFLVVTPEIPSLHLAREKFNFLNGLELGDRVSVLLNRGHKRSVVSPAQIEDLLGVPVMMNFSNDYQGVHRALQSGRAVDPTTELGKQFTNLANAILEKKTMEIDTKKRFVEYFSILPSRYSSVGADPKKSAG</sequence>
<dbReference type="SUPFAM" id="SSF52540">
    <property type="entry name" value="P-loop containing nucleoside triphosphate hydrolases"/>
    <property type="match status" value="1"/>
</dbReference>
<feature type="domain" description="Response regulatory" evidence="2">
    <location>
        <begin position="3"/>
        <end position="121"/>
    </location>
</feature>
<dbReference type="InterPro" id="IPR001789">
    <property type="entry name" value="Sig_transdc_resp-reg_receiver"/>
</dbReference>
<dbReference type="EMBL" id="CP063849">
    <property type="protein sequence ID" value="QOY89633.1"/>
    <property type="molecule type" value="Genomic_DNA"/>
</dbReference>
<dbReference type="GO" id="GO:0005524">
    <property type="term" value="F:ATP binding"/>
    <property type="evidence" value="ECO:0007669"/>
    <property type="project" value="TreeGrafter"/>
</dbReference>
<dbReference type="InterPro" id="IPR050625">
    <property type="entry name" value="ParA/MinD_ATPase"/>
</dbReference>
<dbReference type="GO" id="GO:0009898">
    <property type="term" value="C:cytoplasmic side of plasma membrane"/>
    <property type="evidence" value="ECO:0007669"/>
    <property type="project" value="TreeGrafter"/>
</dbReference>
<dbReference type="PANTHER" id="PTHR43384">
    <property type="entry name" value="SEPTUM SITE-DETERMINING PROTEIN MIND HOMOLOG, CHLOROPLASTIC-RELATED"/>
    <property type="match status" value="1"/>
</dbReference>
<evidence type="ECO:0000313" key="3">
    <source>
        <dbReference type="EMBL" id="QOY89633.1"/>
    </source>
</evidence>
<comment type="caution">
    <text evidence="1">Lacks conserved residue(s) required for the propagation of feature annotation.</text>
</comment>
<evidence type="ECO:0000313" key="4">
    <source>
        <dbReference type="Proteomes" id="UP000593892"/>
    </source>
</evidence>
<proteinExistence type="predicted"/>
<protein>
    <recommendedName>
        <fullName evidence="2">Response regulatory domain-containing protein</fullName>
    </recommendedName>
</protein>
<dbReference type="InterPro" id="IPR011006">
    <property type="entry name" value="CheY-like_superfamily"/>
</dbReference>
<dbReference type="PANTHER" id="PTHR43384:SF13">
    <property type="entry name" value="SLR0110 PROTEIN"/>
    <property type="match status" value="1"/>
</dbReference>
<evidence type="ECO:0000256" key="1">
    <source>
        <dbReference type="PROSITE-ProRule" id="PRU00169"/>
    </source>
</evidence>
<dbReference type="Proteomes" id="UP000593892">
    <property type="component" value="Chromosome"/>
</dbReference>
<dbReference type="InterPro" id="IPR027417">
    <property type="entry name" value="P-loop_NTPase"/>
</dbReference>
<evidence type="ECO:0000259" key="2">
    <source>
        <dbReference type="PROSITE" id="PS50110"/>
    </source>
</evidence>
<dbReference type="AlphaFoldDB" id="A0A7S7SM86"/>
<reference evidence="3 4" key="1">
    <citation type="submission" date="2020-10" db="EMBL/GenBank/DDBJ databases">
        <title>Complete genome sequence of Paludibaculum fermentans P105T, a facultatively anaerobic acidobacterium capable of dissimilatory Fe(III) reduction.</title>
        <authorList>
            <person name="Dedysh S.N."/>
            <person name="Beletsky A.V."/>
            <person name="Kulichevskaya I.S."/>
            <person name="Mardanov A.V."/>
            <person name="Ravin N.V."/>
        </authorList>
    </citation>
    <scope>NUCLEOTIDE SEQUENCE [LARGE SCALE GENOMIC DNA]</scope>
    <source>
        <strain evidence="3 4">P105</strain>
    </source>
</reference>
<name>A0A7S7SM86_PALFE</name>
<gene>
    <name evidence="3" type="ORF">IRI77_06685</name>
</gene>
<dbReference type="GO" id="GO:0000160">
    <property type="term" value="P:phosphorelay signal transduction system"/>
    <property type="evidence" value="ECO:0007669"/>
    <property type="project" value="InterPro"/>
</dbReference>
<dbReference type="RefSeq" id="WP_194451295.1">
    <property type="nucleotide sequence ID" value="NZ_CP063849.1"/>
</dbReference>
<dbReference type="GO" id="GO:0016887">
    <property type="term" value="F:ATP hydrolysis activity"/>
    <property type="evidence" value="ECO:0007669"/>
    <property type="project" value="TreeGrafter"/>
</dbReference>
<organism evidence="3 4">
    <name type="scientific">Paludibaculum fermentans</name>
    <dbReference type="NCBI Taxonomy" id="1473598"/>
    <lineage>
        <taxon>Bacteria</taxon>
        <taxon>Pseudomonadati</taxon>
        <taxon>Acidobacteriota</taxon>
        <taxon>Terriglobia</taxon>
        <taxon>Bryobacterales</taxon>
        <taxon>Bryobacteraceae</taxon>
        <taxon>Paludibaculum</taxon>
    </lineage>
</organism>
<dbReference type="PROSITE" id="PS50110">
    <property type="entry name" value="RESPONSE_REGULATORY"/>
    <property type="match status" value="1"/>
</dbReference>
<dbReference type="KEGG" id="pfer:IRI77_06685"/>
<dbReference type="Gene3D" id="3.40.50.300">
    <property type="entry name" value="P-loop containing nucleotide triphosphate hydrolases"/>
    <property type="match status" value="1"/>
</dbReference>
<accession>A0A7S7SM86</accession>
<dbReference type="Gene3D" id="3.40.50.2300">
    <property type="match status" value="1"/>
</dbReference>
<dbReference type="GO" id="GO:0005829">
    <property type="term" value="C:cytosol"/>
    <property type="evidence" value="ECO:0007669"/>
    <property type="project" value="TreeGrafter"/>
</dbReference>
<keyword evidence="4" id="KW-1185">Reference proteome</keyword>
<dbReference type="GO" id="GO:0051782">
    <property type="term" value="P:negative regulation of cell division"/>
    <property type="evidence" value="ECO:0007669"/>
    <property type="project" value="TreeGrafter"/>
</dbReference>